<feature type="domain" description="CAAX prenyl protease 2/Lysostaphin resistance protein A-like" evidence="3">
    <location>
        <begin position="220"/>
        <end position="315"/>
    </location>
</feature>
<evidence type="ECO:0000259" key="3">
    <source>
        <dbReference type="Pfam" id="PF02517"/>
    </source>
</evidence>
<comment type="caution">
    <text evidence="4">The sequence shown here is derived from an EMBL/GenBank/DDBJ whole genome shotgun (WGS) entry which is preliminary data.</text>
</comment>
<feature type="transmembrane region" description="Helical" evidence="2">
    <location>
        <begin position="279"/>
        <end position="297"/>
    </location>
</feature>
<dbReference type="GO" id="GO:0006508">
    <property type="term" value="P:proteolysis"/>
    <property type="evidence" value="ECO:0007669"/>
    <property type="project" value="UniProtKB-KW"/>
</dbReference>
<keyword evidence="2" id="KW-1133">Transmembrane helix</keyword>
<gene>
    <name evidence="4" type="ORF">ET996_12040</name>
</gene>
<keyword evidence="4" id="KW-0645">Protease</keyword>
<keyword evidence="4" id="KW-0482">Metalloprotease</keyword>
<proteinExistence type="predicted"/>
<organism evidence="4 5">
    <name type="scientific">Propioniciclava tarda</name>
    <dbReference type="NCBI Taxonomy" id="433330"/>
    <lineage>
        <taxon>Bacteria</taxon>
        <taxon>Bacillati</taxon>
        <taxon>Actinomycetota</taxon>
        <taxon>Actinomycetes</taxon>
        <taxon>Propionibacteriales</taxon>
        <taxon>Propionibacteriaceae</taxon>
        <taxon>Propioniciclava</taxon>
    </lineage>
</organism>
<accession>A0A4Q9KIP3</accession>
<dbReference type="GO" id="GO:0004175">
    <property type="term" value="F:endopeptidase activity"/>
    <property type="evidence" value="ECO:0007669"/>
    <property type="project" value="UniProtKB-ARBA"/>
</dbReference>
<dbReference type="GO" id="GO:0080120">
    <property type="term" value="P:CAAX-box protein maturation"/>
    <property type="evidence" value="ECO:0007669"/>
    <property type="project" value="UniProtKB-ARBA"/>
</dbReference>
<dbReference type="AlphaFoldDB" id="A0A4Q9KIP3"/>
<dbReference type="RefSeq" id="WP_131172808.1">
    <property type="nucleotide sequence ID" value="NZ_FXTL01000017.1"/>
</dbReference>
<reference evidence="4 5" key="1">
    <citation type="submission" date="2019-01" db="EMBL/GenBank/DDBJ databases">
        <title>Lactibacter flavus gen. nov., sp. nov., a novel bacterium of the family Propionibacteriaceae isolated from raw milk and dairy products.</title>
        <authorList>
            <person name="Huptas C."/>
            <person name="Wenning M."/>
            <person name="Breitenwieser F."/>
            <person name="Doll E."/>
            <person name="Von Neubeck M."/>
            <person name="Busse H.-J."/>
            <person name="Scherer S."/>
        </authorList>
    </citation>
    <scope>NUCLEOTIDE SEQUENCE [LARGE SCALE GENOMIC DNA]</scope>
    <source>
        <strain evidence="4 5">DSM 22130</strain>
    </source>
</reference>
<feature type="transmembrane region" description="Helical" evidence="2">
    <location>
        <begin position="183"/>
        <end position="205"/>
    </location>
</feature>
<evidence type="ECO:0000313" key="4">
    <source>
        <dbReference type="EMBL" id="TBT93171.1"/>
    </source>
</evidence>
<name>A0A4Q9KIP3_PROTD</name>
<feature type="transmembrane region" description="Helical" evidence="2">
    <location>
        <begin position="256"/>
        <end position="273"/>
    </location>
</feature>
<evidence type="ECO:0000256" key="2">
    <source>
        <dbReference type="SAM" id="Phobius"/>
    </source>
</evidence>
<dbReference type="InterPro" id="IPR003675">
    <property type="entry name" value="Rce1/LyrA-like_dom"/>
</dbReference>
<dbReference type="Proteomes" id="UP000291933">
    <property type="component" value="Unassembled WGS sequence"/>
</dbReference>
<feature type="transmembrane region" description="Helical" evidence="2">
    <location>
        <begin position="217"/>
        <end position="235"/>
    </location>
</feature>
<dbReference type="EMBL" id="SDMR01000017">
    <property type="protein sequence ID" value="TBT93171.1"/>
    <property type="molecule type" value="Genomic_DNA"/>
</dbReference>
<protein>
    <submittedName>
        <fullName evidence="4">CPBP family intramembrane metalloprotease</fullName>
    </submittedName>
</protein>
<evidence type="ECO:0000313" key="5">
    <source>
        <dbReference type="Proteomes" id="UP000291933"/>
    </source>
</evidence>
<keyword evidence="5" id="KW-1185">Reference proteome</keyword>
<keyword evidence="2" id="KW-0812">Transmembrane</keyword>
<feature type="transmembrane region" description="Helical" evidence="2">
    <location>
        <begin position="141"/>
        <end position="163"/>
    </location>
</feature>
<feature type="transmembrane region" description="Helical" evidence="2">
    <location>
        <begin position="335"/>
        <end position="356"/>
    </location>
</feature>
<sequence>MSEQPEAPRRALGGASVWRPDAAASGTPNHAVPPPAGPEPGWVNPIPPAPGWVNPTPPPPAVYPAYQLDPAMVTGLPVEPSTHPFFYRTPRWRWWKPLLAFIAATVLAFIAMIVPALIGMLVDRVDFAAIAKTGKMTLGPWAFLGNNIGLAILIPIAMLLQWLLFGQRPGWLSSVLGRFRWGWFARCVAVAVPIWLVMMGIEIALTGLPKDISVRPYTVLLIIGILLTTPFQAAGEEYLMRGLEQRLVASYFKRQTLGWIVATIVSSVTFMLLHGAGDIWLNIMYFCFGAIASWITWKTGGLEAAVAIHVVNNLVSEALMPWTDFSHMFDREAGAADASILIQVVVLVVAAGLMWFMGRRTKVATASAPGQVDLQAAHASMQAWTSQSWGYLPQPPSQYQG</sequence>
<dbReference type="OrthoDB" id="2680086at2"/>
<dbReference type="Pfam" id="PF02517">
    <property type="entry name" value="Rce1-like"/>
    <property type="match status" value="1"/>
</dbReference>
<evidence type="ECO:0000256" key="1">
    <source>
        <dbReference type="SAM" id="MobiDB-lite"/>
    </source>
</evidence>
<keyword evidence="2" id="KW-0472">Membrane</keyword>
<feature type="transmembrane region" description="Helical" evidence="2">
    <location>
        <begin position="98"/>
        <end position="121"/>
    </location>
</feature>
<dbReference type="GO" id="GO:0008237">
    <property type="term" value="F:metallopeptidase activity"/>
    <property type="evidence" value="ECO:0007669"/>
    <property type="project" value="UniProtKB-KW"/>
</dbReference>
<feature type="region of interest" description="Disordered" evidence="1">
    <location>
        <begin position="1"/>
        <end position="43"/>
    </location>
</feature>
<keyword evidence="4" id="KW-0378">Hydrolase</keyword>